<evidence type="ECO:0000313" key="3">
    <source>
        <dbReference type="EMBL" id="PRY19681.1"/>
    </source>
</evidence>
<keyword evidence="1 3" id="KW-0315">Glutamine amidotransferase</keyword>
<dbReference type="CDD" id="cd01908">
    <property type="entry name" value="YafJ"/>
    <property type="match status" value="1"/>
</dbReference>
<dbReference type="PANTHER" id="PTHR43187">
    <property type="entry name" value="GLUTAMINE AMIDOTRANSFERASE DUG3-RELATED"/>
    <property type="match status" value="1"/>
</dbReference>
<dbReference type="EMBL" id="PVTD01000019">
    <property type="protein sequence ID" value="PRY19681.1"/>
    <property type="molecule type" value="Genomic_DNA"/>
</dbReference>
<dbReference type="InterPro" id="IPR052373">
    <property type="entry name" value="Gamma-glu_amide_hydrolase"/>
</dbReference>
<feature type="domain" description="Glutamine amidotransferase type-2" evidence="2">
    <location>
        <begin position="2"/>
        <end position="277"/>
    </location>
</feature>
<name>A0A2T0REX4_9RHOB</name>
<comment type="caution">
    <text evidence="3">The sequence shown here is derived from an EMBL/GenBank/DDBJ whole genome shotgun (WGS) entry which is preliminary data.</text>
</comment>
<dbReference type="InterPro" id="IPR017932">
    <property type="entry name" value="GATase_2_dom"/>
</dbReference>
<proteinExistence type="predicted"/>
<gene>
    <name evidence="3" type="ORF">CLV78_11913</name>
</gene>
<organism evidence="3 4">
    <name type="scientific">Aliiruegeria haliotis</name>
    <dbReference type="NCBI Taxonomy" id="1280846"/>
    <lineage>
        <taxon>Bacteria</taxon>
        <taxon>Pseudomonadati</taxon>
        <taxon>Pseudomonadota</taxon>
        <taxon>Alphaproteobacteria</taxon>
        <taxon>Rhodobacterales</taxon>
        <taxon>Roseobacteraceae</taxon>
        <taxon>Aliiruegeria</taxon>
    </lineage>
</organism>
<protein>
    <submittedName>
        <fullName evidence="3">Glutamine amidotransferase</fullName>
    </submittedName>
</protein>
<reference evidence="3 4" key="1">
    <citation type="submission" date="2018-03" db="EMBL/GenBank/DDBJ databases">
        <title>Genomic Encyclopedia of Archaeal and Bacterial Type Strains, Phase II (KMG-II): from individual species to whole genera.</title>
        <authorList>
            <person name="Goeker M."/>
        </authorList>
    </citation>
    <scope>NUCLEOTIDE SEQUENCE [LARGE SCALE GENOMIC DNA]</scope>
    <source>
        <strain evidence="3 4">DSM 29328</strain>
    </source>
</reference>
<dbReference type="Pfam" id="PF13230">
    <property type="entry name" value="GATase_4"/>
    <property type="match status" value="1"/>
</dbReference>
<dbReference type="Gene3D" id="3.60.20.10">
    <property type="entry name" value="Glutamine Phosphoribosylpyrophosphate, subunit 1, domain 1"/>
    <property type="match status" value="1"/>
</dbReference>
<dbReference type="RefSeq" id="WP_106208320.1">
    <property type="nucleotide sequence ID" value="NZ_PVTD01000019.1"/>
</dbReference>
<dbReference type="OrthoDB" id="9804310at2"/>
<dbReference type="PROSITE" id="PS51278">
    <property type="entry name" value="GATASE_TYPE_2"/>
    <property type="match status" value="1"/>
</dbReference>
<dbReference type="PANTHER" id="PTHR43187:SF1">
    <property type="entry name" value="GLUTAMINE AMIDOTRANSFERASE DUG3-RELATED"/>
    <property type="match status" value="1"/>
</dbReference>
<keyword evidence="4" id="KW-1185">Reference proteome</keyword>
<evidence type="ECO:0000313" key="4">
    <source>
        <dbReference type="Proteomes" id="UP000239480"/>
    </source>
</evidence>
<dbReference type="Proteomes" id="UP000239480">
    <property type="component" value="Unassembled WGS sequence"/>
</dbReference>
<keyword evidence="3" id="KW-0808">Transferase</keyword>
<dbReference type="InterPro" id="IPR029055">
    <property type="entry name" value="Ntn_hydrolases_N"/>
</dbReference>
<sequence>MCRWLAYSGSPLLLERMLLEPEHSLIDQSLNARLGAHATNGDGFGVGWYGEGQMPALYRTTRPAWNDPNLAELSRQIRSEMVFAHVRASTGTAVQQTNCHPFRYGKWLWMHNGAISDFQKVKRELVLAVAPDLYPEIEGSTDSELFFYLALTFGLERNPPAAVARAVGFIEQVGQGHAIAHPLQMTVAVGDGRALWAFRYASSGRSRTLFYSSDPATLRWRYPQNPIFREIDDRTKLVVSEPLGSTRGVWNELPNAHSCTVRNGGIEISAFKPAASI</sequence>
<dbReference type="AlphaFoldDB" id="A0A2T0REX4"/>
<evidence type="ECO:0000259" key="2">
    <source>
        <dbReference type="PROSITE" id="PS51278"/>
    </source>
</evidence>
<accession>A0A2T0REX4</accession>
<dbReference type="SUPFAM" id="SSF56235">
    <property type="entry name" value="N-terminal nucleophile aminohydrolases (Ntn hydrolases)"/>
    <property type="match status" value="1"/>
</dbReference>
<dbReference type="InterPro" id="IPR026869">
    <property type="entry name" value="EgtC-like"/>
</dbReference>
<dbReference type="GO" id="GO:0016740">
    <property type="term" value="F:transferase activity"/>
    <property type="evidence" value="ECO:0007669"/>
    <property type="project" value="UniProtKB-KW"/>
</dbReference>
<evidence type="ECO:0000256" key="1">
    <source>
        <dbReference type="ARBA" id="ARBA00022962"/>
    </source>
</evidence>